<dbReference type="Gene3D" id="3.40.630.30">
    <property type="match status" value="1"/>
</dbReference>
<dbReference type="GO" id="GO:0016747">
    <property type="term" value="F:acyltransferase activity, transferring groups other than amino-acyl groups"/>
    <property type="evidence" value="ECO:0007669"/>
    <property type="project" value="InterPro"/>
</dbReference>
<dbReference type="Pfam" id="PF13302">
    <property type="entry name" value="Acetyltransf_3"/>
    <property type="match status" value="1"/>
</dbReference>
<keyword evidence="6" id="KW-1185">Reference proteome</keyword>
<dbReference type="OrthoDB" id="9784707at2"/>
<comment type="similarity">
    <text evidence="3">Belongs to the acetyltransferase family. RimJ subfamily.</text>
</comment>
<reference evidence="5 6" key="1">
    <citation type="submission" date="2018-11" db="EMBL/GenBank/DDBJ databases">
        <title>Aerococcus sp. SJQ22, whole genome shotgun sequence.</title>
        <authorList>
            <person name="Sun L."/>
            <person name="Gao X."/>
            <person name="Chen W."/>
            <person name="Huang K."/>
        </authorList>
    </citation>
    <scope>NUCLEOTIDE SEQUENCE [LARGE SCALE GENOMIC DNA]</scope>
    <source>
        <strain evidence="5 6">SJQ22</strain>
    </source>
</reference>
<keyword evidence="1 5" id="KW-0808">Transferase</keyword>
<gene>
    <name evidence="5" type="ORF">EF384_04315</name>
</gene>
<evidence type="ECO:0000313" key="5">
    <source>
        <dbReference type="EMBL" id="RPA60793.1"/>
    </source>
</evidence>
<proteinExistence type="inferred from homology"/>
<dbReference type="SUPFAM" id="SSF55729">
    <property type="entry name" value="Acyl-CoA N-acyltransferases (Nat)"/>
    <property type="match status" value="1"/>
</dbReference>
<protein>
    <submittedName>
        <fullName evidence="5">N-acetyltransferase</fullName>
    </submittedName>
</protein>
<dbReference type="EMBL" id="RKMG01000009">
    <property type="protein sequence ID" value="RPA60793.1"/>
    <property type="molecule type" value="Genomic_DNA"/>
</dbReference>
<dbReference type="PANTHER" id="PTHR43792">
    <property type="entry name" value="GNAT FAMILY, PUTATIVE (AFU_ORTHOLOGUE AFUA_3G00765)-RELATED-RELATED"/>
    <property type="match status" value="1"/>
</dbReference>
<dbReference type="CDD" id="cd04301">
    <property type="entry name" value="NAT_SF"/>
    <property type="match status" value="1"/>
</dbReference>
<evidence type="ECO:0000313" key="6">
    <source>
        <dbReference type="Proteomes" id="UP000273977"/>
    </source>
</evidence>
<comment type="caution">
    <text evidence="5">The sequence shown here is derived from an EMBL/GenBank/DDBJ whole genome shotgun (WGS) entry which is preliminary data.</text>
</comment>
<dbReference type="PROSITE" id="PS51186">
    <property type="entry name" value="GNAT"/>
    <property type="match status" value="1"/>
</dbReference>
<accession>A0A3N4GD91</accession>
<dbReference type="InterPro" id="IPR000182">
    <property type="entry name" value="GNAT_dom"/>
</dbReference>
<dbReference type="AlphaFoldDB" id="A0A3N4GD91"/>
<dbReference type="InterPro" id="IPR016181">
    <property type="entry name" value="Acyl_CoA_acyltransferase"/>
</dbReference>
<keyword evidence="2" id="KW-0012">Acyltransferase</keyword>
<name>A0A3N4GD91_9LACT</name>
<dbReference type="RefSeq" id="WP_123779756.1">
    <property type="nucleotide sequence ID" value="NZ_RKMG01000009.1"/>
</dbReference>
<organism evidence="5 6">
    <name type="scientific">Aerococcus agrisoli</name>
    <dbReference type="NCBI Taxonomy" id="2487350"/>
    <lineage>
        <taxon>Bacteria</taxon>
        <taxon>Bacillati</taxon>
        <taxon>Bacillota</taxon>
        <taxon>Bacilli</taxon>
        <taxon>Lactobacillales</taxon>
        <taxon>Aerococcaceae</taxon>
        <taxon>Aerococcus</taxon>
    </lineage>
</organism>
<evidence type="ECO:0000256" key="1">
    <source>
        <dbReference type="ARBA" id="ARBA00022679"/>
    </source>
</evidence>
<dbReference type="Proteomes" id="UP000273977">
    <property type="component" value="Unassembled WGS sequence"/>
</dbReference>
<sequence length="186" mass="21241">MHYFKIQLSDQVALIKPTLEMSESIYKLVVENKAYIGEFLDFVDNVEKDGVKSQKDFLILRFNQEAEGTARQYMITYNDEIVGSIDLHNIIEDFKRAEVGYWLSPEVAGKGVMSLAVQAVLAIAFEDMDLNKVLLMADVENIASNRVAQKNHFTLEGTHRKDTPLRGEYRDINVYGILQSEFLEKA</sequence>
<dbReference type="InterPro" id="IPR051531">
    <property type="entry name" value="N-acetyltransferase"/>
</dbReference>
<feature type="domain" description="N-acetyltransferase" evidence="4">
    <location>
        <begin position="30"/>
        <end position="175"/>
    </location>
</feature>
<evidence type="ECO:0000256" key="2">
    <source>
        <dbReference type="ARBA" id="ARBA00023315"/>
    </source>
</evidence>
<evidence type="ECO:0000259" key="4">
    <source>
        <dbReference type="PROSITE" id="PS51186"/>
    </source>
</evidence>
<evidence type="ECO:0000256" key="3">
    <source>
        <dbReference type="ARBA" id="ARBA00038502"/>
    </source>
</evidence>
<dbReference type="PANTHER" id="PTHR43792:SF8">
    <property type="entry name" value="[RIBOSOMAL PROTEIN US5]-ALANINE N-ACETYLTRANSFERASE"/>
    <property type="match status" value="1"/>
</dbReference>